<sequence>MVNVKFYGKLKQFGTEFELDVKDTAEVIRALCTQIKGLRQVLQQGYYKVRIGKDYINPEALEKGLFYCLKDGQTVHFTPVIKGAKSGGVFQTILGVALIGASFFIPGAGLLGGLITKSAVMGLGIAMTLGGVSQMLTRMPNADTARDEKEKKSSTAFSNLNNLVAQGKPVPLAYGLIRTGSLIISQGVETVTIKENLPANTTKSALKGRN</sequence>
<dbReference type="OrthoDB" id="5617695at2"/>
<feature type="transmembrane region" description="Helical" evidence="1">
    <location>
        <begin position="92"/>
        <end position="112"/>
    </location>
</feature>
<dbReference type="EMBL" id="UFRQ01000003">
    <property type="protein sequence ID" value="SUT93602.1"/>
    <property type="molecule type" value="Genomic_DNA"/>
</dbReference>
<name>A0A380TZX8_9PAST</name>
<keyword evidence="1" id="KW-1133">Transmembrane helix</keyword>
<dbReference type="Proteomes" id="UP000254649">
    <property type="component" value="Unassembled WGS sequence"/>
</dbReference>
<gene>
    <name evidence="2" type="ORF">NCTC10801_01984</name>
</gene>
<dbReference type="AlphaFoldDB" id="A0A380TZX8"/>
<evidence type="ECO:0000313" key="3">
    <source>
        <dbReference type="Proteomes" id="UP000254649"/>
    </source>
</evidence>
<dbReference type="InterPro" id="IPR010654">
    <property type="entry name" value="Phage_lambda_tail_I"/>
</dbReference>
<organism evidence="2 3">
    <name type="scientific">[Actinobacillus] rossii</name>
    <dbReference type="NCBI Taxonomy" id="123820"/>
    <lineage>
        <taxon>Bacteria</taxon>
        <taxon>Pseudomonadati</taxon>
        <taxon>Pseudomonadota</taxon>
        <taxon>Gammaproteobacteria</taxon>
        <taxon>Pasteurellales</taxon>
        <taxon>Pasteurellaceae</taxon>
    </lineage>
</organism>
<protein>
    <submittedName>
        <fullName evidence="2">Bacteriophage lambda tail assembly I</fullName>
    </submittedName>
</protein>
<proteinExistence type="predicted"/>
<keyword evidence="3" id="KW-1185">Reference proteome</keyword>
<reference evidence="2 3" key="1">
    <citation type="submission" date="2018-06" db="EMBL/GenBank/DDBJ databases">
        <authorList>
            <consortium name="Pathogen Informatics"/>
            <person name="Doyle S."/>
        </authorList>
    </citation>
    <scope>NUCLEOTIDE SEQUENCE [LARGE SCALE GENOMIC DNA]</scope>
    <source>
        <strain evidence="2 3">NCTC10801</strain>
    </source>
</reference>
<feature type="transmembrane region" description="Helical" evidence="1">
    <location>
        <begin position="118"/>
        <end position="136"/>
    </location>
</feature>
<accession>A0A380TZX8</accession>
<keyword evidence="1" id="KW-0472">Membrane</keyword>
<evidence type="ECO:0000256" key="1">
    <source>
        <dbReference type="SAM" id="Phobius"/>
    </source>
</evidence>
<evidence type="ECO:0000313" key="2">
    <source>
        <dbReference type="EMBL" id="SUT93602.1"/>
    </source>
</evidence>
<dbReference type="Pfam" id="PF06805">
    <property type="entry name" value="Lambda_tail_I"/>
    <property type="match status" value="1"/>
</dbReference>
<keyword evidence="1" id="KW-0812">Transmembrane</keyword>